<dbReference type="PANTHER" id="PTHR43229:SF2">
    <property type="entry name" value="NODULATION PROTEIN J"/>
    <property type="match status" value="1"/>
</dbReference>
<protein>
    <recommendedName>
        <fullName evidence="6">Transport permease protein</fullName>
    </recommendedName>
</protein>
<keyword evidence="3 6" id="KW-1133">Transmembrane helix</keyword>
<evidence type="ECO:0000313" key="9">
    <source>
        <dbReference type="Proteomes" id="UP000017052"/>
    </source>
</evidence>
<dbReference type="RefSeq" id="WP_021796617.1">
    <property type="nucleotide sequence ID" value="NZ_ACVN02000059.1"/>
</dbReference>
<dbReference type="PROSITE" id="PS51012">
    <property type="entry name" value="ABC_TM2"/>
    <property type="match status" value="1"/>
</dbReference>
<gene>
    <name evidence="8" type="ORF">HMPREF0682_0774</name>
</gene>
<dbReference type="InterPro" id="IPR047817">
    <property type="entry name" value="ABC2_TM_bact-type"/>
</dbReference>
<name>U2S636_9ACTN</name>
<dbReference type="Proteomes" id="UP000017052">
    <property type="component" value="Unassembled WGS sequence"/>
</dbReference>
<comment type="subcellular location">
    <subcellularLocation>
        <location evidence="6">Cell membrane</location>
        <topology evidence="6">Multi-pass membrane protein</topology>
    </subcellularLocation>
    <subcellularLocation>
        <location evidence="1">Membrane</location>
        <topology evidence="1">Multi-pass membrane protein</topology>
    </subcellularLocation>
</comment>
<keyword evidence="9" id="KW-1185">Reference proteome</keyword>
<dbReference type="GO" id="GO:0140359">
    <property type="term" value="F:ABC-type transporter activity"/>
    <property type="evidence" value="ECO:0007669"/>
    <property type="project" value="InterPro"/>
</dbReference>
<evidence type="ECO:0000256" key="5">
    <source>
        <dbReference type="ARBA" id="ARBA00023251"/>
    </source>
</evidence>
<dbReference type="InterPro" id="IPR000412">
    <property type="entry name" value="ABC_2_transport"/>
</dbReference>
<comment type="caution">
    <text evidence="8">The sequence shown here is derived from an EMBL/GenBank/DDBJ whole genome shotgun (WGS) entry which is preliminary data.</text>
</comment>
<dbReference type="GO" id="GO:0043190">
    <property type="term" value="C:ATP-binding cassette (ABC) transporter complex"/>
    <property type="evidence" value="ECO:0007669"/>
    <property type="project" value="InterPro"/>
</dbReference>
<keyword evidence="4 6" id="KW-0472">Membrane</keyword>
<reference evidence="8" key="1">
    <citation type="submission" date="2013-08" db="EMBL/GenBank/DDBJ databases">
        <authorList>
            <person name="Durkin A.S."/>
            <person name="Haft D.R."/>
            <person name="McCorrison J."/>
            <person name="Torralba M."/>
            <person name="Gillis M."/>
            <person name="Haft D.H."/>
            <person name="Methe B."/>
            <person name="Sutton G."/>
            <person name="Nelson K.E."/>
        </authorList>
    </citation>
    <scope>NUCLEOTIDE SEQUENCE [LARGE SCALE GENOMIC DNA]</scope>
    <source>
        <strain evidence="8">F0233</strain>
    </source>
</reference>
<keyword evidence="2 6" id="KW-0812">Transmembrane</keyword>
<feature type="transmembrane region" description="Helical" evidence="6">
    <location>
        <begin position="160"/>
        <end position="188"/>
    </location>
</feature>
<evidence type="ECO:0000256" key="4">
    <source>
        <dbReference type="ARBA" id="ARBA00023136"/>
    </source>
</evidence>
<evidence type="ECO:0000256" key="2">
    <source>
        <dbReference type="ARBA" id="ARBA00022692"/>
    </source>
</evidence>
<comment type="similarity">
    <text evidence="6">Belongs to the ABC-2 integral membrane protein family.</text>
</comment>
<dbReference type="InterPro" id="IPR051784">
    <property type="entry name" value="Nod_factor_ABC_transporter"/>
</dbReference>
<dbReference type="InterPro" id="IPR013525">
    <property type="entry name" value="ABC2_TM"/>
</dbReference>
<dbReference type="AlphaFoldDB" id="U2S636"/>
<feature type="domain" description="ABC transmembrane type-2" evidence="7">
    <location>
        <begin position="49"/>
        <end position="279"/>
    </location>
</feature>
<keyword evidence="6" id="KW-0813">Transport</keyword>
<proteinExistence type="inferred from homology"/>
<evidence type="ECO:0000256" key="1">
    <source>
        <dbReference type="ARBA" id="ARBA00004141"/>
    </source>
</evidence>
<feature type="transmembrane region" description="Helical" evidence="6">
    <location>
        <begin position="254"/>
        <end position="273"/>
    </location>
</feature>
<keyword evidence="6" id="KW-1003">Cell membrane</keyword>
<keyword evidence="5" id="KW-0046">Antibiotic resistance</keyword>
<accession>U2S636</accession>
<dbReference type="PIRSF" id="PIRSF006648">
    <property type="entry name" value="DrrB"/>
    <property type="match status" value="1"/>
</dbReference>
<evidence type="ECO:0000256" key="3">
    <source>
        <dbReference type="ARBA" id="ARBA00022989"/>
    </source>
</evidence>
<evidence type="ECO:0000313" key="8">
    <source>
        <dbReference type="EMBL" id="ERK61133.1"/>
    </source>
</evidence>
<sequence length="282" mass="30618">MSTIVRPPSGLLTTRTRRPRARRFAESRLASDTAAMAWRSWLTMLRTPAEFFDVLIQPVLFTVMFGELLGGAISGDVRSYLPILVPGLIMTNVLTTCQSVGVDLREDMDKGVFDRFRAMPMSRLAPLLGPMTTDLLRYGVCSALTLVTGVVMGYRPGGGWWGGLGAVVLATGCAWAISWLFLLLGTLFPSTQAVTSFNTILLFPLCYLSNAMVPIATLPHWLKVFAEHNPVSYTVSALRYALDGTAGTGTAGDLRWAVLGCLVIVVVAAPLTVRRYQRPSAS</sequence>
<organism evidence="8 9">
    <name type="scientific">Propionibacterium acidifaciens F0233</name>
    <dbReference type="NCBI Taxonomy" id="553198"/>
    <lineage>
        <taxon>Bacteria</taxon>
        <taxon>Bacillati</taxon>
        <taxon>Actinomycetota</taxon>
        <taxon>Actinomycetes</taxon>
        <taxon>Propionibacteriales</taxon>
        <taxon>Propionibacteriaceae</taxon>
        <taxon>Propionibacterium</taxon>
    </lineage>
</organism>
<evidence type="ECO:0000256" key="6">
    <source>
        <dbReference type="RuleBase" id="RU361157"/>
    </source>
</evidence>
<comment type="caution">
    <text evidence="6">Lacks conserved residue(s) required for the propagation of feature annotation.</text>
</comment>
<dbReference type="OrthoDB" id="3370990at2"/>
<feature type="transmembrane region" description="Helical" evidence="6">
    <location>
        <begin position="200"/>
        <end position="222"/>
    </location>
</feature>
<dbReference type="PANTHER" id="PTHR43229">
    <property type="entry name" value="NODULATION PROTEIN J"/>
    <property type="match status" value="1"/>
</dbReference>
<dbReference type="Pfam" id="PF01061">
    <property type="entry name" value="ABC2_membrane"/>
    <property type="match status" value="1"/>
</dbReference>
<evidence type="ECO:0000259" key="7">
    <source>
        <dbReference type="PROSITE" id="PS51012"/>
    </source>
</evidence>
<dbReference type="GeneID" id="95359588"/>
<dbReference type="EMBL" id="ACVN02000059">
    <property type="protein sequence ID" value="ERK61133.1"/>
    <property type="molecule type" value="Genomic_DNA"/>
</dbReference>
<dbReference type="GO" id="GO:0046677">
    <property type="term" value="P:response to antibiotic"/>
    <property type="evidence" value="ECO:0007669"/>
    <property type="project" value="UniProtKB-KW"/>
</dbReference>